<dbReference type="EMBL" id="UNSH01000090">
    <property type="protein sequence ID" value="SZF06256.1"/>
    <property type="molecule type" value="Genomic_DNA"/>
</dbReference>
<reference evidence="3 4" key="1">
    <citation type="submission" date="2017-11" db="EMBL/GenBank/DDBJ databases">
        <authorList>
            <person name="Kracher B."/>
        </authorList>
    </citation>
    <scope>NUCLEOTIDE SEQUENCE [LARGE SCALE GENOMIC DNA]</scope>
    <source>
        <strain evidence="3 4">RACE1</strain>
    </source>
</reference>
<keyword evidence="2" id="KW-1133">Transmembrane helix</keyword>
<organism evidence="3 4">
    <name type="scientific">Blumeria hordei</name>
    <name type="common">Barley powdery mildew</name>
    <name type="synonym">Blumeria graminis f. sp. hordei</name>
    <dbReference type="NCBI Taxonomy" id="2867405"/>
    <lineage>
        <taxon>Eukaryota</taxon>
        <taxon>Fungi</taxon>
        <taxon>Dikarya</taxon>
        <taxon>Ascomycota</taxon>
        <taxon>Pezizomycotina</taxon>
        <taxon>Leotiomycetes</taxon>
        <taxon>Erysiphales</taxon>
        <taxon>Erysiphaceae</taxon>
        <taxon>Blumeria</taxon>
    </lineage>
</organism>
<evidence type="ECO:0000256" key="2">
    <source>
        <dbReference type="SAM" id="Phobius"/>
    </source>
</evidence>
<sequence>MAVTTSHSKAPRNNPRYSPGRRLSKTALITKTIPIGESRQRADDVNASRPMSSWQPYRDTPIREPGTTIKDTIQDTANPPPDYEPMHDYLRNRSLSPVCTSPLPPYSDEPYLIHIPDADAPSAPFTEPIRPHEFEMRTLWRAIESEAEVAAYDAEEENESAQTIEDLVKWIVLMFLISLIIAFFGTVFDWGRPRQCGMRGPC</sequence>
<evidence type="ECO:0000256" key="1">
    <source>
        <dbReference type="SAM" id="MobiDB-lite"/>
    </source>
</evidence>
<dbReference type="AlphaFoldDB" id="A0A383V2P7"/>
<evidence type="ECO:0000313" key="3">
    <source>
        <dbReference type="EMBL" id="SZF06256.1"/>
    </source>
</evidence>
<accession>A0A383V2P7</accession>
<keyword evidence="2" id="KW-0812">Transmembrane</keyword>
<evidence type="ECO:0000313" key="4">
    <source>
        <dbReference type="Proteomes" id="UP000275772"/>
    </source>
</evidence>
<dbReference type="VEuPathDB" id="FungiDB:BLGHR1_17059"/>
<name>A0A383V2P7_BLUHO</name>
<feature type="transmembrane region" description="Helical" evidence="2">
    <location>
        <begin position="170"/>
        <end position="190"/>
    </location>
</feature>
<keyword evidence="2" id="KW-0472">Membrane</keyword>
<proteinExistence type="predicted"/>
<dbReference type="Proteomes" id="UP000275772">
    <property type="component" value="Unassembled WGS sequence"/>
</dbReference>
<protein>
    <submittedName>
        <fullName evidence="3">Uncharacterized protein</fullName>
    </submittedName>
</protein>
<feature type="region of interest" description="Disordered" evidence="1">
    <location>
        <begin position="1"/>
        <end position="65"/>
    </location>
</feature>
<gene>
    <name evidence="3" type="ORF">BLGHR1_17059</name>
</gene>